<evidence type="ECO:0000256" key="3">
    <source>
        <dbReference type="SAM" id="SignalP"/>
    </source>
</evidence>
<protein>
    <recommendedName>
        <fullName evidence="6">Peptidase</fullName>
    </recommendedName>
</protein>
<dbReference type="RefSeq" id="WP_258785962.1">
    <property type="nucleotide sequence ID" value="NZ_JANUGQ010000003.1"/>
</dbReference>
<evidence type="ECO:0000313" key="4">
    <source>
        <dbReference type="EMBL" id="MCS0635220.1"/>
    </source>
</evidence>
<keyword evidence="2" id="KW-1133">Transmembrane helix</keyword>
<keyword evidence="2" id="KW-0472">Membrane</keyword>
<feature type="compositionally biased region" description="Basic and acidic residues" evidence="1">
    <location>
        <begin position="129"/>
        <end position="139"/>
    </location>
</feature>
<name>A0ABT2CD17_9ACTN</name>
<comment type="caution">
    <text evidence="4">The sequence shown here is derived from an EMBL/GenBank/DDBJ whole genome shotgun (WGS) entry which is preliminary data.</text>
</comment>
<dbReference type="EMBL" id="JANUGQ010000003">
    <property type="protein sequence ID" value="MCS0635220.1"/>
    <property type="molecule type" value="Genomic_DNA"/>
</dbReference>
<feature type="region of interest" description="Disordered" evidence="1">
    <location>
        <begin position="194"/>
        <end position="245"/>
    </location>
</feature>
<accession>A0ABT2CD17</accession>
<feature type="chain" id="PRO_5047018595" description="Peptidase" evidence="3">
    <location>
        <begin position="47"/>
        <end position="442"/>
    </location>
</feature>
<feature type="signal peptide" evidence="3">
    <location>
        <begin position="1"/>
        <end position="46"/>
    </location>
</feature>
<sequence>MRRWGTKRRAKRRCAGAGRPAGIALRCAAAAGAALLGTAVARPASAAEAPGSYAFADGARTVRGAAGSSDAPVIEAGAVYRDAVEADGKLFYRVELDARSNAYVSAVAVPPADGRVTYEDRLKVTLQDRDGRDCGHDDAPIGSAAYPRPLATSAGRTVEAGGSTCQEAGPYYLVVERATGKGSSREPWQLELRPVLEPGPRDAGPTAAPSVWPSASPPPPGGLRDRTGGGGFADAPGLTQGEWKDRIEPGRSRFYRVPVDWGQQLFADAELGSSAGTGGGSVGSALAVDLYNPALGLVTSGNGVSYDGRQKSVALDALPPVAYENRFSSDSTVRAVRFAGWYYLRVTLSPEVGGSFGRKPYGLSLRVTVRGTPKPFAYDGFPGIFAVTAGDREDAAAGRSVPGAAARSATLRTVAVAGIGTGTALVLGLGAWALSARRTAAR</sequence>
<keyword evidence="3" id="KW-0732">Signal</keyword>
<evidence type="ECO:0000256" key="1">
    <source>
        <dbReference type="SAM" id="MobiDB-lite"/>
    </source>
</evidence>
<reference evidence="4" key="1">
    <citation type="submission" date="2022-08" db="EMBL/GenBank/DDBJ databases">
        <authorList>
            <person name="Somphong A."/>
            <person name="Phongsopitanun W."/>
        </authorList>
    </citation>
    <scope>NUCLEOTIDE SEQUENCE</scope>
    <source>
        <strain evidence="4">LP05-1</strain>
    </source>
</reference>
<keyword evidence="5" id="KW-1185">Reference proteome</keyword>
<dbReference type="Proteomes" id="UP001431313">
    <property type="component" value="Unassembled WGS sequence"/>
</dbReference>
<feature type="compositionally biased region" description="Low complexity" evidence="1">
    <location>
        <begin position="205"/>
        <end position="214"/>
    </location>
</feature>
<proteinExistence type="predicted"/>
<feature type="transmembrane region" description="Helical" evidence="2">
    <location>
        <begin position="414"/>
        <end position="434"/>
    </location>
</feature>
<organism evidence="4 5">
    <name type="scientific">Streptomyces pyxinae</name>
    <dbReference type="NCBI Taxonomy" id="2970734"/>
    <lineage>
        <taxon>Bacteria</taxon>
        <taxon>Bacillati</taxon>
        <taxon>Actinomycetota</taxon>
        <taxon>Actinomycetes</taxon>
        <taxon>Kitasatosporales</taxon>
        <taxon>Streptomycetaceae</taxon>
        <taxon>Streptomyces</taxon>
    </lineage>
</organism>
<keyword evidence="2" id="KW-0812">Transmembrane</keyword>
<feature type="region of interest" description="Disordered" evidence="1">
    <location>
        <begin position="129"/>
        <end position="148"/>
    </location>
</feature>
<evidence type="ECO:0000313" key="5">
    <source>
        <dbReference type="Proteomes" id="UP001431313"/>
    </source>
</evidence>
<evidence type="ECO:0000256" key="2">
    <source>
        <dbReference type="SAM" id="Phobius"/>
    </source>
</evidence>
<gene>
    <name evidence="4" type="ORF">NX801_06015</name>
</gene>
<evidence type="ECO:0008006" key="6">
    <source>
        <dbReference type="Google" id="ProtNLM"/>
    </source>
</evidence>